<comment type="caution">
    <text evidence="8">The sequence shown here is derived from an EMBL/GenBank/DDBJ whole genome shotgun (WGS) entry which is preliminary data.</text>
</comment>
<keyword evidence="4" id="KW-0479">Metal-binding</keyword>
<feature type="region of interest" description="Disordered" evidence="5">
    <location>
        <begin position="1097"/>
        <end position="1117"/>
    </location>
</feature>
<dbReference type="Pfam" id="PF22936">
    <property type="entry name" value="Pol_BBD"/>
    <property type="match status" value="1"/>
</dbReference>
<evidence type="ECO:0000256" key="3">
    <source>
        <dbReference type="ARBA" id="ARBA00022884"/>
    </source>
</evidence>
<dbReference type="InterPro" id="IPR043502">
    <property type="entry name" value="DNA/RNA_pol_sf"/>
</dbReference>
<dbReference type="CDD" id="cd09272">
    <property type="entry name" value="RNase_HI_RT_Ty1"/>
    <property type="match status" value="1"/>
</dbReference>
<dbReference type="InterPro" id="IPR001878">
    <property type="entry name" value="Znf_CCHC"/>
</dbReference>
<keyword evidence="4" id="KW-0862">Zinc</keyword>
<evidence type="ECO:0000259" key="7">
    <source>
        <dbReference type="PROSITE" id="PS50994"/>
    </source>
</evidence>
<dbReference type="InterPro" id="IPR054722">
    <property type="entry name" value="PolX-like_BBD"/>
</dbReference>
<dbReference type="STRING" id="5353.A0A1Q3ETR3"/>
<keyword evidence="2" id="KW-0645">Protease</keyword>
<reference evidence="8 9" key="2">
    <citation type="submission" date="2017-02" db="EMBL/GenBank/DDBJ databases">
        <title>A genome survey and senescence transcriptome analysis in Lentinula edodes.</title>
        <authorList>
            <person name="Sakamoto Y."/>
            <person name="Nakade K."/>
            <person name="Sato S."/>
            <person name="Yoshida Y."/>
            <person name="Miyazaki K."/>
            <person name="Natsume S."/>
            <person name="Konno N."/>
        </authorList>
    </citation>
    <scope>NUCLEOTIDE SEQUENCE [LARGE SCALE GENOMIC DNA]</scope>
    <source>
        <strain evidence="8 9">NBRC 111202</strain>
    </source>
</reference>
<feature type="compositionally biased region" description="Polar residues" evidence="5">
    <location>
        <begin position="815"/>
        <end position="844"/>
    </location>
</feature>
<dbReference type="SUPFAM" id="SSF56672">
    <property type="entry name" value="DNA/RNA polymerases"/>
    <property type="match status" value="1"/>
</dbReference>
<dbReference type="EMBL" id="BDGU01001866">
    <property type="protein sequence ID" value="GAW10579.1"/>
    <property type="molecule type" value="Genomic_DNA"/>
</dbReference>
<feature type="domain" description="CCHC-type" evidence="6">
    <location>
        <begin position="291"/>
        <end position="305"/>
    </location>
</feature>
<dbReference type="PANTHER" id="PTHR11439">
    <property type="entry name" value="GAG-POL-RELATED RETROTRANSPOSON"/>
    <property type="match status" value="1"/>
</dbReference>
<dbReference type="GO" id="GO:0015074">
    <property type="term" value="P:DNA integration"/>
    <property type="evidence" value="ECO:0007669"/>
    <property type="project" value="InterPro"/>
</dbReference>
<feature type="region of interest" description="Disordered" evidence="5">
    <location>
        <begin position="785"/>
        <end position="879"/>
    </location>
</feature>
<feature type="compositionally biased region" description="Polar residues" evidence="5">
    <location>
        <begin position="864"/>
        <end position="879"/>
    </location>
</feature>
<dbReference type="Gene3D" id="3.30.420.10">
    <property type="entry name" value="Ribonuclease H-like superfamily/Ribonuclease H"/>
    <property type="match status" value="1"/>
</dbReference>
<evidence type="ECO:0000256" key="5">
    <source>
        <dbReference type="SAM" id="MobiDB-lite"/>
    </source>
</evidence>
<dbReference type="InterPro" id="IPR057670">
    <property type="entry name" value="SH3_retrovirus"/>
</dbReference>
<keyword evidence="9" id="KW-1185">Reference proteome</keyword>
<sequence>MASNGAVPPPIPEVSADLKFDGGVKVSWTPVKRRIVNSLKTQGLLGYTNGTITKPSPIIITISPPTRSPSLDAGTGTVPPPSPEPTRATAIFSLNPSLEEWVFRNDRARGIIESHVDDLPSLMPDVDEKTAKEVLDTLEKEFARKDGMRKVLTERNLRSLTFRETIPIDEFFNQLRALQKDAVEAGNAISDSQFREIAIAAFPTSAFDNIIQNITANTSLYPTAASVIQQISFQYSHVENRPDAVVSGDHISQAHTATTPISPHAALLSRIEQLESMIAGKMARSGNGDKKCFNCGRVGHLKDECFRKGGGKEGQYPSWWRGKKDETVNQNPTSSMAIGEPTLHYAMTASDLPHPTGELYADSGATDHFFRNRNDFMTYTECDRMGQSLEASTGLVIKGVGKAKKTVMENGKIITLIFEGALHCPTISSDLISIARLDKLGYQVHFGNRCIEFYSLGGSHFLTGRGSNGLYKLDEAKTTALTTKSRSLHHPVDLSTWHRRLAHAGHFRLDLLKDHHLVDGFAIAKDTMAGEGKCENCLMGSAVRRPFDAHVDTEKKLLERVHLDLTRPMRTMSRGGYYYSLPIVDGHSAFTKDYYLANKEAESTLIAMENYRVFAENQTGERLRCVRVDGGKEFINEKWRKWADLHGIRIEQTLAYSSSANGVAERKHGITFAKVRTILHESKLPDNLWAMAAAYVIYTENLLPSTRNGFRIPAEIFWGVRQDISHLRPFGARGWATIVDGSLGKTDVRAVEGKMVGYGERGVYLLYLRNGTVITSRDVTFEEGIPRRTLAPGGGEEEEDQGNYEHVPILPPNAIDTSDATNTSETTLPTKPDQTLQIPNQIPTRRTRTKFQPDPNVPLRRSNRLSTTPPEPYSTQSLINPPTQHRALLASVVQEFNEVSSEYNTALTAIGITPVPKSYSKAMEDPDRWSPAIEKEIQRMREFGVFGPLQDPPAGATILIPLWVLAHKFDGDGKIVEEKARLVVNGRTQEEGRDYHHTFAAVLRFESLRILIALWVTLGYHIWQIDFASAYLNADLDEEIYAWPPEGFPGRNTGKVMRIQKSIYGMMQAGRNWWKTLDGTYRELGYTRNQADQCVRSRVSGSGETMTGTYTDDTLGGSSSIQEMKKAKMEIGSKYRIKETDSVQFALGMKLTHDRDQGIATLSMPAYWNNLLSHHGLQDMKPKSTPLPNGAVLSMGTSPPSTEDIEFMREKPYQEILGAVQFGAAACRPDIAHAANVLSRFAHNPRKVHWQHLMHLVRYISGTRDLGITYTKMAPGGLSPIVYADADYASCVDTRRSTSGVLTMMAGGPTFWMSKRQDVVALLTTEAEYIGLAKAVQQAKWVHSFLSELGHEVPRPFLIRCDNQGAIAISENPKFHSRVKHIDIRYHFLRDAVEKGDITIEYTPSEDNPADILTKPLGAAIHTRQVSLLGLRKLVPDRD</sequence>
<dbReference type="SUPFAM" id="SSF53098">
    <property type="entry name" value="Ribonuclease H-like"/>
    <property type="match status" value="1"/>
</dbReference>
<feature type="region of interest" description="Disordered" evidence="5">
    <location>
        <begin position="65"/>
        <end position="84"/>
    </location>
</feature>
<accession>A0A1Q3ETR3</accession>
<dbReference type="GO" id="GO:0004190">
    <property type="term" value="F:aspartic-type endopeptidase activity"/>
    <property type="evidence" value="ECO:0007669"/>
    <property type="project" value="UniProtKB-KW"/>
</dbReference>
<dbReference type="GO" id="GO:0008270">
    <property type="term" value="F:zinc ion binding"/>
    <property type="evidence" value="ECO:0007669"/>
    <property type="project" value="UniProtKB-KW"/>
</dbReference>
<feature type="domain" description="Integrase catalytic" evidence="7">
    <location>
        <begin position="542"/>
        <end position="721"/>
    </location>
</feature>
<dbReference type="GO" id="GO:0005634">
    <property type="term" value="C:nucleus"/>
    <property type="evidence" value="ECO:0007669"/>
    <property type="project" value="UniProtKB-ARBA"/>
</dbReference>
<dbReference type="InterPro" id="IPR036397">
    <property type="entry name" value="RNaseH_sf"/>
</dbReference>
<dbReference type="InterPro" id="IPR012337">
    <property type="entry name" value="RNaseH-like_sf"/>
</dbReference>
<dbReference type="InterPro" id="IPR013103">
    <property type="entry name" value="RVT_2"/>
</dbReference>
<dbReference type="Pfam" id="PF25597">
    <property type="entry name" value="SH3_retrovirus"/>
    <property type="match status" value="1"/>
</dbReference>
<keyword evidence="2" id="KW-0064">Aspartyl protease</keyword>
<dbReference type="PROSITE" id="PS50158">
    <property type="entry name" value="ZF_CCHC"/>
    <property type="match status" value="1"/>
</dbReference>
<evidence type="ECO:0000313" key="8">
    <source>
        <dbReference type="EMBL" id="GAW10579.1"/>
    </source>
</evidence>
<dbReference type="InterPro" id="IPR001584">
    <property type="entry name" value="Integrase_cat-core"/>
</dbReference>
<protein>
    <submittedName>
        <fullName evidence="8">Retrovirus-related Pol polyprotein from transposon TNT 1-94</fullName>
    </submittedName>
</protein>
<keyword evidence="1" id="KW-0507">mRNA processing</keyword>
<proteinExistence type="predicted"/>
<evidence type="ECO:0000313" key="9">
    <source>
        <dbReference type="Proteomes" id="UP000188533"/>
    </source>
</evidence>
<dbReference type="PROSITE" id="PS50994">
    <property type="entry name" value="INTEGRASE"/>
    <property type="match status" value="1"/>
</dbReference>
<dbReference type="Proteomes" id="UP000188533">
    <property type="component" value="Unassembled WGS sequence"/>
</dbReference>
<evidence type="ECO:0000256" key="4">
    <source>
        <dbReference type="PROSITE-ProRule" id="PRU00047"/>
    </source>
</evidence>
<feature type="compositionally biased region" description="Polar residues" evidence="5">
    <location>
        <begin position="1099"/>
        <end position="1117"/>
    </location>
</feature>
<evidence type="ECO:0000256" key="2">
    <source>
        <dbReference type="ARBA" id="ARBA00022750"/>
    </source>
</evidence>
<reference evidence="8 9" key="1">
    <citation type="submission" date="2016-08" db="EMBL/GenBank/DDBJ databases">
        <authorList>
            <consortium name="Lentinula edodes genome sequencing consortium"/>
            <person name="Sakamoto Y."/>
            <person name="Nakade K."/>
            <person name="Sato S."/>
            <person name="Yoshida Y."/>
            <person name="Miyazaki K."/>
            <person name="Natsume S."/>
            <person name="Konno N."/>
        </authorList>
    </citation>
    <scope>NUCLEOTIDE SEQUENCE [LARGE SCALE GENOMIC DNA]</scope>
    <source>
        <strain evidence="8 9">NBRC 111202</strain>
    </source>
</reference>
<name>A0A1Q3ETR3_LENED</name>
<dbReference type="Pfam" id="PF00098">
    <property type="entry name" value="zf-CCHC"/>
    <property type="match status" value="1"/>
</dbReference>
<dbReference type="Pfam" id="PF14223">
    <property type="entry name" value="Retrotran_gag_2"/>
    <property type="match status" value="1"/>
</dbReference>
<organism evidence="8 9">
    <name type="scientific">Lentinula edodes</name>
    <name type="common">Shiitake mushroom</name>
    <name type="synonym">Lentinus edodes</name>
    <dbReference type="NCBI Taxonomy" id="5353"/>
    <lineage>
        <taxon>Eukaryota</taxon>
        <taxon>Fungi</taxon>
        <taxon>Dikarya</taxon>
        <taxon>Basidiomycota</taxon>
        <taxon>Agaricomycotina</taxon>
        <taxon>Agaricomycetes</taxon>
        <taxon>Agaricomycetidae</taxon>
        <taxon>Agaricales</taxon>
        <taxon>Marasmiineae</taxon>
        <taxon>Omphalotaceae</taxon>
        <taxon>Lentinula</taxon>
    </lineage>
</organism>
<keyword evidence="3" id="KW-0694">RNA-binding</keyword>
<dbReference type="SUPFAM" id="SSF57756">
    <property type="entry name" value="Retrovirus zinc finger-like domains"/>
    <property type="match status" value="1"/>
</dbReference>
<dbReference type="InterPro" id="IPR036875">
    <property type="entry name" value="Znf_CCHC_sf"/>
</dbReference>
<dbReference type="Pfam" id="PF07727">
    <property type="entry name" value="RVT_2"/>
    <property type="match status" value="1"/>
</dbReference>
<keyword evidence="4" id="KW-0863">Zinc-finger</keyword>
<gene>
    <name evidence="8" type="ORF">LENED_012862</name>
</gene>
<dbReference type="GO" id="GO:0006397">
    <property type="term" value="P:mRNA processing"/>
    <property type="evidence" value="ECO:0007669"/>
    <property type="project" value="UniProtKB-KW"/>
</dbReference>
<keyword evidence="2" id="KW-0378">Hydrolase</keyword>
<dbReference type="GO" id="GO:0003723">
    <property type="term" value="F:RNA binding"/>
    <property type="evidence" value="ECO:0007669"/>
    <property type="project" value="UniProtKB-KW"/>
</dbReference>
<dbReference type="PANTHER" id="PTHR11439:SF483">
    <property type="entry name" value="PEPTIDE SYNTHASE GLIP-LIKE, PUTATIVE (AFU_ORTHOLOGUE AFUA_3G12920)-RELATED"/>
    <property type="match status" value="1"/>
</dbReference>
<evidence type="ECO:0000259" key="6">
    <source>
        <dbReference type="PROSITE" id="PS50158"/>
    </source>
</evidence>
<evidence type="ECO:0000256" key="1">
    <source>
        <dbReference type="ARBA" id="ARBA00022664"/>
    </source>
</evidence>